<name>A0A4R2T6L5_9PAST</name>
<organism evidence="4 5">
    <name type="scientific">Cricetibacter osteomyelitidis</name>
    <dbReference type="NCBI Taxonomy" id="1521931"/>
    <lineage>
        <taxon>Bacteria</taxon>
        <taxon>Pseudomonadati</taxon>
        <taxon>Pseudomonadota</taxon>
        <taxon>Gammaproteobacteria</taxon>
        <taxon>Pasteurellales</taxon>
        <taxon>Pasteurellaceae</taxon>
        <taxon>Cricetibacter</taxon>
    </lineage>
</organism>
<comment type="caution">
    <text evidence="4">The sequence shown here is derived from an EMBL/GenBank/DDBJ whole genome shotgun (WGS) entry which is preliminary data.</text>
</comment>
<evidence type="ECO:0000256" key="2">
    <source>
        <dbReference type="PROSITE-ProRule" id="PRU00335"/>
    </source>
</evidence>
<evidence type="ECO:0000313" key="5">
    <source>
        <dbReference type="Proteomes" id="UP000295763"/>
    </source>
</evidence>
<dbReference type="InterPro" id="IPR050624">
    <property type="entry name" value="HTH-type_Tx_Regulator"/>
</dbReference>
<dbReference type="RefSeq" id="WP_165870211.1">
    <property type="nucleotide sequence ID" value="NZ_SLYB01000002.1"/>
</dbReference>
<dbReference type="Gene3D" id="1.10.357.10">
    <property type="entry name" value="Tetracycline Repressor, domain 2"/>
    <property type="match status" value="1"/>
</dbReference>
<dbReference type="PANTHER" id="PTHR43479:SF7">
    <property type="entry name" value="TETR-FAMILY TRANSCRIPTIONAL REGULATOR"/>
    <property type="match status" value="1"/>
</dbReference>
<dbReference type="GO" id="GO:0003677">
    <property type="term" value="F:DNA binding"/>
    <property type="evidence" value="ECO:0007669"/>
    <property type="project" value="UniProtKB-UniRule"/>
</dbReference>
<dbReference type="PROSITE" id="PS50977">
    <property type="entry name" value="HTH_TETR_2"/>
    <property type="match status" value="1"/>
</dbReference>
<dbReference type="SUPFAM" id="SSF46689">
    <property type="entry name" value="Homeodomain-like"/>
    <property type="match status" value="1"/>
</dbReference>
<dbReference type="InterPro" id="IPR009057">
    <property type="entry name" value="Homeodomain-like_sf"/>
</dbReference>
<dbReference type="EMBL" id="SLYB01000002">
    <property type="protein sequence ID" value="TCP97271.1"/>
    <property type="molecule type" value="Genomic_DNA"/>
</dbReference>
<gene>
    <name evidence="4" type="ORF">EDC44_10275</name>
</gene>
<dbReference type="Pfam" id="PF00440">
    <property type="entry name" value="TetR_N"/>
    <property type="match status" value="1"/>
</dbReference>
<evidence type="ECO:0000313" key="4">
    <source>
        <dbReference type="EMBL" id="TCP97271.1"/>
    </source>
</evidence>
<keyword evidence="1 2" id="KW-0238">DNA-binding</keyword>
<dbReference type="AlphaFoldDB" id="A0A4R2T6L5"/>
<feature type="DNA-binding region" description="H-T-H motif" evidence="2">
    <location>
        <begin position="39"/>
        <end position="58"/>
    </location>
</feature>
<reference evidence="4 5" key="1">
    <citation type="submission" date="2019-03" db="EMBL/GenBank/DDBJ databases">
        <title>Genomic Encyclopedia of Type Strains, Phase IV (KMG-IV): sequencing the most valuable type-strain genomes for metagenomic binning, comparative biology and taxonomic classification.</title>
        <authorList>
            <person name="Goeker M."/>
        </authorList>
    </citation>
    <scope>NUCLEOTIDE SEQUENCE [LARGE SCALE GENOMIC DNA]</scope>
    <source>
        <strain evidence="4 5">DSM 28404</strain>
    </source>
</reference>
<dbReference type="PANTHER" id="PTHR43479">
    <property type="entry name" value="ACREF/ENVCD OPERON REPRESSOR-RELATED"/>
    <property type="match status" value="1"/>
</dbReference>
<feature type="domain" description="HTH tetR-type" evidence="3">
    <location>
        <begin position="16"/>
        <end position="76"/>
    </location>
</feature>
<evidence type="ECO:0000259" key="3">
    <source>
        <dbReference type="PROSITE" id="PS50977"/>
    </source>
</evidence>
<keyword evidence="5" id="KW-1185">Reference proteome</keyword>
<dbReference type="InterPro" id="IPR001647">
    <property type="entry name" value="HTH_TetR"/>
</dbReference>
<evidence type="ECO:0000256" key="1">
    <source>
        <dbReference type="ARBA" id="ARBA00023125"/>
    </source>
</evidence>
<protein>
    <submittedName>
        <fullName evidence="4">TetR family transcriptional regulator</fullName>
    </submittedName>
</protein>
<proteinExistence type="predicted"/>
<sequence length="191" mass="22254">MKNSHKSTGKIDLRVVKTHKYIRQALVDLLQIKGFREITVDDILQTAMVNRTTFYRYYSGKSDLAGKMIADVKILLDQTIKQRLSCTNLSEFYQYAVPVLFQERQTFLALWKIDTPRHHLYQDMRSIIKVGAEKIILQKHPHIDAEQLDFQSTMMSALLLESIRYHFERNIIADPKKVLASIHNAISTLDF</sequence>
<accession>A0A4R2T6L5</accession>
<dbReference type="Proteomes" id="UP000295763">
    <property type="component" value="Unassembled WGS sequence"/>
</dbReference>